<sequence>MSIPSALETVRSYYDMDVAYLSEFVDGTCVMRAVSVASDATNLRVGDWRPFEEAYCRQVYEEKIPAIVLDTSKCLKARELDVTRLLPIGSHVGVPVRLENDDVYGMLCCLGHKPTDMDHLVDLSILHTISEFIAEQVGQMA</sequence>
<keyword evidence="3" id="KW-1185">Reference proteome</keyword>
<evidence type="ECO:0000313" key="3">
    <source>
        <dbReference type="Proteomes" id="UP001265259"/>
    </source>
</evidence>
<evidence type="ECO:0000313" key="2">
    <source>
        <dbReference type="EMBL" id="MDT0682682.1"/>
    </source>
</evidence>
<comment type="caution">
    <text evidence="2">The sequence shown here is derived from an EMBL/GenBank/DDBJ whole genome shotgun (WGS) entry which is preliminary data.</text>
</comment>
<name>A0ABU3DG72_9RHOB</name>
<dbReference type="Proteomes" id="UP001265259">
    <property type="component" value="Unassembled WGS sequence"/>
</dbReference>
<dbReference type="InterPro" id="IPR029016">
    <property type="entry name" value="GAF-like_dom_sf"/>
</dbReference>
<organism evidence="2 3">
    <name type="scientific">Tropicimonas omnivorans</name>
    <dbReference type="NCBI Taxonomy" id="3075590"/>
    <lineage>
        <taxon>Bacteria</taxon>
        <taxon>Pseudomonadati</taxon>
        <taxon>Pseudomonadota</taxon>
        <taxon>Alphaproteobacteria</taxon>
        <taxon>Rhodobacterales</taxon>
        <taxon>Roseobacteraceae</taxon>
        <taxon>Tropicimonas</taxon>
    </lineage>
</organism>
<feature type="domain" description="GAF" evidence="1">
    <location>
        <begin position="6"/>
        <end position="134"/>
    </location>
</feature>
<dbReference type="SUPFAM" id="SSF55781">
    <property type="entry name" value="GAF domain-like"/>
    <property type="match status" value="1"/>
</dbReference>
<dbReference type="EMBL" id="JAVRHL010000002">
    <property type="protein sequence ID" value="MDT0682682.1"/>
    <property type="molecule type" value="Genomic_DNA"/>
</dbReference>
<accession>A0ABU3DG72</accession>
<evidence type="ECO:0000259" key="1">
    <source>
        <dbReference type="Pfam" id="PF13185"/>
    </source>
</evidence>
<dbReference type="Gene3D" id="3.30.450.40">
    <property type="match status" value="1"/>
</dbReference>
<gene>
    <name evidence="2" type="ORF">RM543_08290</name>
</gene>
<dbReference type="InterPro" id="IPR003018">
    <property type="entry name" value="GAF"/>
</dbReference>
<proteinExistence type="predicted"/>
<dbReference type="RefSeq" id="WP_311690468.1">
    <property type="nucleotide sequence ID" value="NZ_JAVRHL010000002.1"/>
</dbReference>
<dbReference type="Pfam" id="PF13185">
    <property type="entry name" value="GAF_2"/>
    <property type="match status" value="1"/>
</dbReference>
<reference evidence="2 3" key="1">
    <citation type="submission" date="2023-09" db="EMBL/GenBank/DDBJ databases">
        <authorList>
            <person name="Rey-Velasco X."/>
        </authorList>
    </citation>
    <scope>NUCLEOTIDE SEQUENCE [LARGE SCALE GENOMIC DNA]</scope>
    <source>
        <strain evidence="2 3">F158</strain>
    </source>
</reference>
<protein>
    <submittedName>
        <fullName evidence="2">GAF domain-containing protein</fullName>
    </submittedName>
</protein>